<protein>
    <submittedName>
        <fullName evidence="1">Uncharacterized protein</fullName>
    </submittedName>
</protein>
<dbReference type="Pfam" id="PF08757">
    <property type="entry name" value="CotH"/>
    <property type="match status" value="1"/>
</dbReference>
<name>A0ABQ5S0M9_9CHLO</name>
<accession>A0ABQ5S0M9</accession>
<reference evidence="1 2" key="1">
    <citation type="journal article" date="2023" name="IScience">
        <title>Expanded male sex-determining region conserved during the evolution of homothallism in the green alga Volvox.</title>
        <authorList>
            <person name="Yamamoto K."/>
            <person name="Matsuzaki R."/>
            <person name="Mahakham W."/>
            <person name="Heman W."/>
            <person name="Sekimoto H."/>
            <person name="Kawachi M."/>
            <person name="Minakuchi Y."/>
            <person name="Toyoda A."/>
            <person name="Nozaki H."/>
        </authorList>
    </citation>
    <scope>NUCLEOTIDE SEQUENCE [LARGE SCALE GENOMIC DNA]</scope>
    <source>
        <strain evidence="1 2">NIES-4468</strain>
    </source>
</reference>
<comment type="caution">
    <text evidence="1">The sequence shown here is derived from an EMBL/GenBank/DDBJ whole genome shotgun (WGS) entry which is preliminary data.</text>
</comment>
<gene>
    <name evidence="1" type="ORF">VaNZ11_006212</name>
</gene>
<dbReference type="InterPro" id="IPR014867">
    <property type="entry name" value="Spore_coat_CotH_CotH2/3/7"/>
</dbReference>
<organism evidence="1 2">
    <name type="scientific">Volvox africanus</name>
    <dbReference type="NCBI Taxonomy" id="51714"/>
    <lineage>
        <taxon>Eukaryota</taxon>
        <taxon>Viridiplantae</taxon>
        <taxon>Chlorophyta</taxon>
        <taxon>core chlorophytes</taxon>
        <taxon>Chlorophyceae</taxon>
        <taxon>CS clade</taxon>
        <taxon>Chlamydomonadales</taxon>
        <taxon>Volvocaceae</taxon>
        <taxon>Volvox</taxon>
    </lineage>
</organism>
<feature type="non-terminal residue" evidence="1">
    <location>
        <position position="141"/>
    </location>
</feature>
<dbReference type="EMBL" id="BSDZ01000015">
    <property type="protein sequence ID" value="GLI63305.1"/>
    <property type="molecule type" value="Genomic_DNA"/>
</dbReference>
<feature type="non-terminal residue" evidence="1">
    <location>
        <position position="1"/>
    </location>
</feature>
<dbReference type="Proteomes" id="UP001165090">
    <property type="component" value="Unassembled WGS sequence"/>
</dbReference>
<keyword evidence="2" id="KW-1185">Reference proteome</keyword>
<proteinExistence type="predicted"/>
<sequence>ASKAPSPAWYYVSSLMSNLSSALYSASSYSSAGELSYIVDVPSLVDFMLHTELSCDYDGFVSSVFFYKDRGGPLVAGPVWDKNLAYGNEIEVTSPNGCGWRYAAPAVQNSGQVAIWMGALARAGWWRREVATRWRKLRGED</sequence>
<evidence type="ECO:0000313" key="2">
    <source>
        <dbReference type="Proteomes" id="UP001165090"/>
    </source>
</evidence>
<evidence type="ECO:0000313" key="1">
    <source>
        <dbReference type="EMBL" id="GLI63305.1"/>
    </source>
</evidence>